<evidence type="ECO:0000256" key="1">
    <source>
        <dbReference type="ARBA" id="ARBA00023125"/>
    </source>
</evidence>
<keyword evidence="4" id="KW-1185">Reference proteome</keyword>
<accession>A0A6B8RKM9</accession>
<proteinExistence type="predicted"/>
<dbReference type="CDD" id="cd00093">
    <property type="entry name" value="HTH_XRE"/>
    <property type="match status" value="1"/>
</dbReference>
<evidence type="ECO:0000313" key="4">
    <source>
        <dbReference type="Proteomes" id="UP000426246"/>
    </source>
</evidence>
<dbReference type="SMART" id="SM00530">
    <property type="entry name" value="HTH_XRE"/>
    <property type="match status" value="1"/>
</dbReference>
<dbReference type="Pfam" id="PF01381">
    <property type="entry name" value="HTH_3"/>
    <property type="match status" value="1"/>
</dbReference>
<reference evidence="4" key="1">
    <citation type="submission" date="2018-11" db="EMBL/GenBank/DDBJ databases">
        <title>Complete genome sequence of Paenibacillus sp. ML311-T8.</title>
        <authorList>
            <person name="Nam Y.-D."/>
            <person name="Kang J."/>
            <person name="Chung W.-H."/>
            <person name="Park Y.S."/>
        </authorList>
    </citation>
    <scope>NUCLEOTIDE SEQUENCE [LARGE SCALE GENOMIC DNA]</scope>
    <source>
        <strain evidence="4">ML311-T8</strain>
    </source>
</reference>
<evidence type="ECO:0000313" key="3">
    <source>
        <dbReference type="EMBL" id="QGQ96115.1"/>
    </source>
</evidence>
<gene>
    <name evidence="3" type="ORF">EHS13_15150</name>
</gene>
<dbReference type="KEGG" id="ppsc:EHS13_15150"/>
<dbReference type="PROSITE" id="PS50943">
    <property type="entry name" value="HTH_CROC1"/>
    <property type="match status" value="1"/>
</dbReference>
<dbReference type="Gene3D" id="1.10.260.40">
    <property type="entry name" value="lambda repressor-like DNA-binding domains"/>
    <property type="match status" value="1"/>
</dbReference>
<dbReference type="Proteomes" id="UP000426246">
    <property type="component" value="Chromosome"/>
</dbReference>
<dbReference type="SUPFAM" id="SSF47413">
    <property type="entry name" value="lambda repressor-like DNA-binding domains"/>
    <property type="match status" value="1"/>
</dbReference>
<dbReference type="PANTHER" id="PTHR46558">
    <property type="entry name" value="TRACRIPTIONAL REGULATORY PROTEIN-RELATED-RELATED"/>
    <property type="match status" value="1"/>
</dbReference>
<dbReference type="PANTHER" id="PTHR46558:SF11">
    <property type="entry name" value="HTH-TYPE TRANSCRIPTIONAL REGULATOR XRE"/>
    <property type="match status" value="1"/>
</dbReference>
<dbReference type="InterPro" id="IPR001387">
    <property type="entry name" value="Cro/C1-type_HTH"/>
</dbReference>
<sequence>MRIFSTKLKELRLGKKLSQEELSKKLDIPRTTIAGYESGARSLPREARLKQIAQFFNVSVDYLIGYSDEENNTEDLQAQIISIIRSADLHFNNQYIFSNDEKEKIIAILLNLTNLPIIERKIVLGMLEKMAKST</sequence>
<evidence type="ECO:0000259" key="2">
    <source>
        <dbReference type="PROSITE" id="PS50943"/>
    </source>
</evidence>
<dbReference type="EMBL" id="CP034235">
    <property type="protein sequence ID" value="QGQ96115.1"/>
    <property type="molecule type" value="Genomic_DNA"/>
</dbReference>
<dbReference type="GO" id="GO:0003677">
    <property type="term" value="F:DNA binding"/>
    <property type="evidence" value="ECO:0007669"/>
    <property type="project" value="UniProtKB-KW"/>
</dbReference>
<organism evidence="3 4">
    <name type="scientific">Paenibacillus psychroresistens</name>
    <dbReference type="NCBI Taxonomy" id="1778678"/>
    <lineage>
        <taxon>Bacteria</taxon>
        <taxon>Bacillati</taxon>
        <taxon>Bacillota</taxon>
        <taxon>Bacilli</taxon>
        <taxon>Bacillales</taxon>
        <taxon>Paenibacillaceae</taxon>
        <taxon>Paenibacillus</taxon>
    </lineage>
</organism>
<dbReference type="OrthoDB" id="1863321at2"/>
<dbReference type="AlphaFoldDB" id="A0A6B8RKM9"/>
<feature type="domain" description="HTH cro/C1-type" evidence="2">
    <location>
        <begin position="8"/>
        <end position="63"/>
    </location>
</feature>
<dbReference type="RefSeq" id="WP_155701153.1">
    <property type="nucleotide sequence ID" value="NZ_CP034235.1"/>
</dbReference>
<name>A0A6B8RKM9_9BACL</name>
<dbReference type="InterPro" id="IPR010982">
    <property type="entry name" value="Lambda_DNA-bd_dom_sf"/>
</dbReference>
<protein>
    <submittedName>
        <fullName evidence="3">XRE family transcriptional regulator</fullName>
    </submittedName>
</protein>
<keyword evidence="1" id="KW-0238">DNA-binding</keyword>